<evidence type="ECO:0000313" key="1">
    <source>
        <dbReference type="EMBL" id="CDW50131.1"/>
    </source>
</evidence>
<dbReference type="AlphaFoldDB" id="A0A0K2VJG6"/>
<protein>
    <submittedName>
        <fullName evidence="1">Uncharacterized protein</fullName>
    </submittedName>
</protein>
<proteinExistence type="predicted"/>
<feature type="non-terminal residue" evidence="1">
    <location>
        <position position="1"/>
    </location>
</feature>
<sequence length="35" mass="4214">CNTQCNYPRCCDHLNSCFVFYEFSEDHFLEPINHS</sequence>
<name>A0A0K2VJG6_LEPSM</name>
<organism evidence="1">
    <name type="scientific">Lepeophtheirus salmonis</name>
    <name type="common">Salmon louse</name>
    <name type="synonym">Caligus salmonis</name>
    <dbReference type="NCBI Taxonomy" id="72036"/>
    <lineage>
        <taxon>Eukaryota</taxon>
        <taxon>Metazoa</taxon>
        <taxon>Ecdysozoa</taxon>
        <taxon>Arthropoda</taxon>
        <taxon>Crustacea</taxon>
        <taxon>Multicrustacea</taxon>
        <taxon>Hexanauplia</taxon>
        <taxon>Copepoda</taxon>
        <taxon>Siphonostomatoida</taxon>
        <taxon>Caligidae</taxon>
        <taxon>Lepeophtheirus</taxon>
    </lineage>
</organism>
<dbReference type="EMBL" id="HACA01032770">
    <property type="protein sequence ID" value="CDW50131.1"/>
    <property type="molecule type" value="Transcribed_RNA"/>
</dbReference>
<reference evidence="1" key="1">
    <citation type="submission" date="2014-05" db="EMBL/GenBank/DDBJ databases">
        <authorList>
            <person name="Chronopoulou M."/>
        </authorList>
    </citation>
    <scope>NUCLEOTIDE SEQUENCE</scope>
    <source>
        <tissue evidence="1">Whole organism</tissue>
    </source>
</reference>
<accession>A0A0K2VJG6</accession>